<sequence length="347" mass="38854">MEQDRRIPAGSALGEVEQASAPQDTTYGKRDLRISRASSPPGVEAQHTPRPASPQLEECTDRESTPRRDSGGESGSDDEAELPLAKPRSGLRRSAIDYGDHRSLRDSGINLKDRDEAVQQSDGQDSRRRRHDREDEDAYHPPTAGERDLDEEDDDIRPPQRKRLKTSTPAQPTLRTSTGRRTRSNGTSGSQQAQTSAPGRKRSGRRSIPSPPSSQGSGDEEVSVEVPTAKFEEWALEDVVLKRVTANGLATFQLQFVWDSCVNHRRKDPTTGRLQYQSPAKRRPTMKRGASTRARFTPEEDDLLVELKNQGLPWHDIHKQFTDAFPQRERRVGSLQVRYCTKLKGGD</sequence>
<accession>A0AAN6N2Z2</accession>
<keyword evidence="3" id="KW-1185">Reference proteome</keyword>
<protein>
    <recommendedName>
        <fullName evidence="4">Myb-like domain-containing protein</fullName>
    </recommendedName>
</protein>
<evidence type="ECO:0000313" key="2">
    <source>
        <dbReference type="EMBL" id="KAK3937273.1"/>
    </source>
</evidence>
<gene>
    <name evidence="2" type="ORF">QBC46DRAFT_12221</name>
</gene>
<evidence type="ECO:0000313" key="3">
    <source>
        <dbReference type="Proteomes" id="UP001303473"/>
    </source>
</evidence>
<reference evidence="3" key="1">
    <citation type="journal article" date="2023" name="Mol. Phylogenet. Evol.">
        <title>Genome-scale phylogeny and comparative genomics of the fungal order Sordariales.</title>
        <authorList>
            <person name="Hensen N."/>
            <person name="Bonometti L."/>
            <person name="Westerberg I."/>
            <person name="Brannstrom I.O."/>
            <person name="Guillou S."/>
            <person name="Cros-Aarteil S."/>
            <person name="Calhoun S."/>
            <person name="Haridas S."/>
            <person name="Kuo A."/>
            <person name="Mondo S."/>
            <person name="Pangilinan J."/>
            <person name="Riley R."/>
            <person name="LaButti K."/>
            <person name="Andreopoulos B."/>
            <person name="Lipzen A."/>
            <person name="Chen C."/>
            <person name="Yan M."/>
            <person name="Daum C."/>
            <person name="Ng V."/>
            <person name="Clum A."/>
            <person name="Steindorff A."/>
            <person name="Ohm R.A."/>
            <person name="Martin F."/>
            <person name="Silar P."/>
            <person name="Natvig D.O."/>
            <person name="Lalanne C."/>
            <person name="Gautier V."/>
            <person name="Ament-Velasquez S.L."/>
            <person name="Kruys A."/>
            <person name="Hutchinson M.I."/>
            <person name="Powell A.J."/>
            <person name="Barry K."/>
            <person name="Miller A.N."/>
            <person name="Grigoriev I.V."/>
            <person name="Debuchy R."/>
            <person name="Gladieux P."/>
            <person name="Hiltunen Thoren M."/>
            <person name="Johannesson H."/>
        </authorList>
    </citation>
    <scope>NUCLEOTIDE SEQUENCE [LARGE SCALE GENOMIC DNA]</scope>
    <source>
        <strain evidence="3">CBS 340.73</strain>
    </source>
</reference>
<name>A0AAN6N2Z2_9PEZI</name>
<feature type="compositionally biased region" description="Basic and acidic residues" evidence="1">
    <location>
        <begin position="94"/>
        <end position="117"/>
    </location>
</feature>
<comment type="caution">
    <text evidence="2">The sequence shown here is derived from an EMBL/GenBank/DDBJ whole genome shotgun (WGS) entry which is preliminary data.</text>
</comment>
<feature type="region of interest" description="Disordered" evidence="1">
    <location>
        <begin position="1"/>
        <end position="225"/>
    </location>
</feature>
<evidence type="ECO:0000256" key="1">
    <source>
        <dbReference type="SAM" id="MobiDB-lite"/>
    </source>
</evidence>
<proteinExistence type="predicted"/>
<dbReference type="AlphaFoldDB" id="A0AAN6N2Z2"/>
<dbReference type="Proteomes" id="UP001303473">
    <property type="component" value="Unassembled WGS sequence"/>
</dbReference>
<organism evidence="2 3">
    <name type="scientific">Diplogelasinospora grovesii</name>
    <dbReference type="NCBI Taxonomy" id="303347"/>
    <lineage>
        <taxon>Eukaryota</taxon>
        <taxon>Fungi</taxon>
        <taxon>Dikarya</taxon>
        <taxon>Ascomycota</taxon>
        <taxon>Pezizomycotina</taxon>
        <taxon>Sordariomycetes</taxon>
        <taxon>Sordariomycetidae</taxon>
        <taxon>Sordariales</taxon>
        <taxon>Diplogelasinosporaceae</taxon>
        <taxon>Diplogelasinospora</taxon>
    </lineage>
</organism>
<dbReference type="EMBL" id="MU853858">
    <property type="protein sequence ID" value="KAK3937273.1"/>
    <property type="molecule type" value="Genomic_DNA"/>
</dbReference>
<evidence type="ECO:0008006" key="4">
    <source>
        <dbReference type="Google" id="ProtNLM"/>
    </source>
</evidence>
<feature type="compositionally biased region" description="Basic and acidic residues" evidence="1">
    <location>
        <begin position="59"/>
        <end position="71"/>
    </location>
</feature>